<evidence type="ECO:0000313" key="2">
    <source>
        <dbReference type="EMBL" id="EPQ67741.1"/>
    </source>
</evidence>
<reference evidence="3" key="1">
    <citation type="journal article" date="2013" name="Nat. Genet.">
        <title>The wheat powdery mildew genome shows the unique evolution of an obligate biotroph.</title>
        <authorList>
            <person name="Wicker T."/>
            <person name="Oberhaensli S."/>
            <person name="Parlange F."/>
            <person name="Buchmann J.P."/>
            <person name="Shatalina M."/>
            <person name="Roffler S."/>
            <person name="Ben-David R."/>
            <person name="Dolezel J."/>
            <person name="Simkova H."/>
            <person name="Schulze-Lefert P."/>
            <person name="Spanu P.D."/>
            <person name="Bruggmann R."/>
            <person name="Amselem J."/>
            <person name="Quesneville H."/>
            <person name="Ver Loren van Themaat E."/>
            <person name="Paape T."/>
            <person name="Shimizu K.K."/>
            <person name="Keller B."/>
        </authorList>
    </citation>
    <scope>NUCLEOTIDE SEQUENCE [LARGE SCALE GENOMIC DNA]</scope>
    <source>
        <strain evidence="3">96224</strain>
    </source>
</reference>
<feature type="region of interest" description="Disordered" evidence="1">
    <location>
        <begin position="69"/>
        <end position="111"/>
    </location>
</feature>
<protein>
    <recommendedName>
        <fullName evidence="4">EKC/KEOPS complex subunit GON7</fullName>
    </recommendedName>
</protein>
<feature type="compositionally biased region" description="Basic and acidic residues" evidence="1">
    <location>
        <begin position="98"/>
        <end position="111"/>
    </location>
</feature>
<evidence type="ECO:0008006" key="4">
    <source>
        <dbReference type="Google" id="ProtNLM"/>
    </source>
</evidence>
<dbReference type="AlphaFoldDB" id="A0A656KRA9"/>
<dbReference type="EMBL" id="KE373394">
    <property type="protein sequence ID" value="EPQ67741.1"/>
    <property type="molecule type" value="Genomic_DNA"/>
</dbReference>
<sequence length="111" mass="12637">MSNQHTAVDHQNQNLQYALQATYSSPDNTSFTHSQVLHISRKQTTEISVEFLRTLKKAVGAMQDQINEQLSSLMDEDRSRGNNTSAQDEDVTLEETPFGEKDKNKRIEKPN</sequence>
<organism evidence="2 3">
    <name type="scientific">Blumeria graminis f. sp. tritici 96224</name>
    <dbReference type="NCBI Taxonomy" id="1268274"/>
    <lineage>
        <taxon>Eukaryota</taxon>
        <taxon>Fungi</taxon>
        <taxon>Dikarya</taxon>
        <taxon>Ascomycota</taxon>
        <taxon>Pezizomycotina</taxon>
        <taxon>Leotiomycetes</taxon>
        <taxon>Erysiphales</taxon>
        <taxon>Erysiphaceae</taxon>
        <taxon>Blumeria</taxon>
    </lineage>
</organism>
<accession>A0A656KRA9</accession>
<evidence type="ECO:0000313" key="3">
    <source>
        <dbReference type="Proteomes" id="UP000053110"/>
    </source>
</evidence>
<dbReference type="Proteomes" id="UP000053110">
    <property type="component" value="Unassembled WGS sequence"/>
</dbReference>
<evidence type="ECO:0000256" key="1">
    <source>
        <dbReference type="SAM" id="MobiDB-lite"/>
    </source>
</evidence>
<dbReference type="OrthoDB" id="2288868at2759"/>
<name>A0A656KRA9_BLUGR</name>
<proteinExistence type="predicted"/>
<gene>
    <name evidence="2" type="ORF">BGT96224_4806</name>
</gene>